<organism evidence="2 3">
    <name type="scientific">Nyssa sinensis</name>
    <dbReference type="NCBI Taxonomy" id="561372"/>
    <lineage>
        <taxon>Eukaryota</taxon>
        <taxon>Viridiplantae</taxon>
        <taxon>Streptophyta</taxon>
        <taxon>Embryophyta</taxon>
        <taxon>Tracheophyta</taxon>
        <taxon>Spermatophyta</taxon>
        <taxon>Magnoliopsida</taxon>
        <taxon>eudicotyledons</taxon>
        <taxon>Gunneridae</taxon>
        <taxon>Pentapetalae</taxon>
        <taxon>asterids</taxon>
        <taxon>Cornales</taxon>
        <taxon>Nyssaceae</taxon>
        <taxon>Nyssa</taxon>
    </lineage>
</organism>
<dbReference type="Proteomes" id="UP000325577">
    <property type="component" value="Linkage Group LG2"/>
</dbReference>
<dbReference type="AlphaFoldDB" id="A0A5J5ALT1"/>
<name>A0A5J5ALT1_9ASTE</name>
<dbReference type="EMBL" id="CM018043">
    <property type="protein sequence ID" value="KAA8531690.1"/>
    <property type="molecule type" value="Genomic_DNA"/>
</dbReference>
<evidence type="ECO:0000313" key="3">
    <source>
        <dbReference type="Proteomes" id="UP000325577"/>
    </source>
</evidence>
<gene>
    <name evidence="2" type="ORF">F0562_006593</name>
</gene>
<feature type="chain" id="PRO_5023941769" evidence="1">
    <location>
        <begin position="27"/>
        <end position="101"/>
    </location>
</feature>
<keyword evidence="3" id="KW-1185">Reference proteome</keyword>
<evidence type="ECO:0000313" key="2">
    <source>
        <dbReference type="EMBL" id="KAA8531690.1"/>
    </source>
</evidence>
<feature type="signal peptide" evidence="1">
    <location>
        <begin position="1"/>
        <end position="26"/>
    </location>
</feature>
<evidence type="ECO:0000256" key="1">
    <source>
        <dbReference type="SAM" id="SignalP"/>
    </source>
</evidence>
<reference evidence="2 3" key="1">
    <citation type="submission" date="2019-09" db="EMBL/GenBank/DDBJ databases">
        <title>A chromosome-level genome assembly of the Chinese tupelo Nyssa sinensis.</title>
        <authorList>
            <person name="Yang X."/>
            <person name="Kang M."/>
            <person name="Yang Y."/>
            <person name="Xiong H."/>
            <person name="Wang M."/>
            <person name="Zhang Z."/>
            <person name="Wang Z."/>
            <person name="Wu H."/>
            <person name="Ma T."/>
            <person name="Liu J."/>
            <person name="Xi Z."/>
        </authorList>
    </citation>
    <scope>NUCLEOTIDE SEQUENCE [LARGE SCALE GENOMIC DNA]</scope>
    <source>
        <strain evidence="2">J267</strain>
        <tissue evidence="2">Leaf</tissue>
    </source>
</reference>
<dbReference type="OrthoDB" id="1931174at2759"/>
<accession>A0A5J5ALT1</accession>
<keyword evidence="1" id="KW-0732">Signal</keyword>
<protein>
    <submittedName>
        <fullName evidence="2">Uncharacterized protein</fullName>
    </submittedName>
</protein>
<sequence>MATSSILPKLFALCLFLIAFACRAQSSQVDDRSIQLMTDGFEWPSTMSLYDEELVEEDGDTEDGPTTLTTVTKPGALFNPTLEDALELPDAEDKALRLRGH</sequence>
<proteinExistence type="predicted"/>